<dbReference type="AlphaFoldDB" id="W4M519"/>
<dbReference type="SUPFAM" id="SSF53335">
    <property type="entry name" value="S-adenosyl-L-methionine-dependent methyltransferases"/>
    <property type="match status" value="1"/>
</dbReference>
<evidence type="ECO:0000313" key="2">
    <source>
        <dbReference type="Proteomes" id="UP000019140"/>
    </source>
</evidence>
<comment type="caution">
    <text evidence="1">The sequence shown here is derived from an EMBL/GenBank/DDBJ whole genome shotgun (WGS) entry which is preliminary data.</text>
</comment>
<dbReference type="Proteomes" id="UP000019140">
    <property type="component" value="Unassembled WGS sequence"/>
</dbReference>
<dbReference type="InterPro" id="IPR029063">
    <property type="entry name" value="SAM-dependent_MTases_sf"/>
</dbReference>
<evidence type="ECO:0000313" key="1">
    <source>
        <dbReference type="EMBL" id="ETX05041.1"/>
    </source>
</evidence>
<sequence length="256" mass="29023">MNHHDASKFDLDRFYSAESIHAWQQIIGENLHYHFGYFYGSEDLEIGLRQAVRNFYDDITPGSRVLDVGCGWGGPAKMLVEEHNCAVTGISSGTAQVEYCRSLGLDVWHQDVEDEPEVYPDDYDVIFCLEMISHIRNKAQLLRRLRSCAPRLILSESCAADTYLGERTTFGGSIELCTVSELVRDVEDAGWKIQSIQNRRFYSLRTIALWQQNLDRVYGDREPPGQLGVLRSLVNAALPSPVTWCQSFPLIDIVAD</sequence>
<keyword evidence="2" id="KW-1185">Reference proteome</keyword>
<proteinExistence type="predicted"/>
<dbReference type="PANTHER" id="PTHR43667:SF2">
    <property type="entry name" value="FATTY ACID C-METHYL TRANSFERASE"/>
    <property type="match status" value="1"/>
</dbReference>
<reference evidence="1 2" key="1">
    <citation type="journal article" date="2014" name="Nature">
        <title>An environmental bacterial taxon with a large and distinct metabolic repertoire.</title>
        <authorList>
            <person name="Wilson M.C."/>
            <person name="Mori T."/>
            <person name="Ruckert C."/>
            <person name="Uria A.R."/>
            <person name="Helf M.J."/>
            <person name="Takada K."/>
            <person name="Gernert C."/>
            <person name="Steffens U.A."/>
            <person name="Heycke N."/>
            <person name="Schmitt S."/>
            <person name="Rinke C."/>
            <person name="Helfrich E.J."/>
            <person name="Brachmann A.O."/>
            <person name="Gurgui C."/>
            <person name="Wakimoto T."/>
            <person name="Kracht M."/>
            <person name="Crusemann M."/>
            <person name="Hentschel U."/>
            <person name="Abe I."/>
            <person name="Matsunaga S."/>
            <person name="Kalinowski J."/>
            <person name="Takeyama H."/>
            <person name="Piel J."/>
        </authorList>
    </citation>
    <scope>NUCLEOTIDE SEQUENCE [LARGE SCALE GENOMIC DNA]</scope>
    <source>
        <strain evidence="2">TSY2</strain>
    </source>
</reference>
<dbReference type="Gene3D" id="3.40.50.150">
    <property type="entry name" value="Vaccinia Virus protein VP39"/>
    <property type="match status" value="1"/>
</dbReference>
<name>W4M519_9BACT</name>
<dbReference type="Pfam" id="PF07021">
    <property type="entry name" value="MetW"/>
    <property type="match status" value="1"/>
</dbReference>
<gene>
    <name evidence="1" type="ORF">ETSY2_25310</name>
</gene>
<dbReference type="CDD" id="cd02440">
    <property type="entry name" value="AdoMet_MTases"/>
    <property type="match status" value="1"/>
</dbReference>
<organism evidence="1 2">
    <name type="scientific">Candidatus Entotheonella gemina</name>
    <dbReference type="NCBI Taxonomy" id="1429439"/>
    <lineage>
        <taxon>Bacteria</taxon>
        <taxon>Pseudomonadati</taxon>
        <taxon>Nitrospinota/Tectimicrobiota group</taxon>
        <taxon>Candidatus Tectimicrobiota</taxon>
        <taxon>Candidatus Entotheonellia</taxon>
        <taxon>Candidatus Entotheonellales</taxon>
        <taxon>Candidatus Entotheonellaceae</taxon>
        <taxon>Candidatus Entotheonella</taxon>
    </lineage>
</organism>
<dbReference type="PANTHER" id="PTHR43667">
    <property type="entry name" value="CYCLOPROPANE-FATTY-ACYL-PHOSPHOLIPID SYNTHASE"/>
    <property type="match status" value="1"/>
</dbReference>
<evidence type="ECO:0008006" key="3">
    <source>
        <dbReference type="Google" id="ProtNLM"/>
    </source>
</evidence>
<dbReference type="HOGENOM" id="CLU_1252924_0_0_7"/>
<dbReference type="PATRIC" id="fig|1429439.4.peg.4297"/>
<protein>
    <recommendedName>
        <fullName evidence="3">Polyketide synthase methyltransferase domain-containing protein</fullName>
    </recommendedName>
</protein>
<accession>W4M519</accession>
<dbReference type="InterPro" id="IPR050723">
    <property type="entry name" value="CFA/CMAS"/>
</dbReference>
<dbReference type="InterPro" id="IPR010743">
    <property type="entry name" value="Methionine_synth_MetW"/>
</dbReference>
<dbReference type="EMBL" id="AZHX01001055">
    <property type="protein sequence ID" value="ETX05041.1"/>
    <property type="molecule type" value="Genomic_DNA"/>
</dbReference>